<feature type="transmembrane region" description="Helical" evidence="1">
    <location>
        <begin position="154"/>
        <end position="170"/>
    </location>
</feature>
<evidence type="ECO:0000256" key="1">
    <source>
        <dbReference type="SAM" id="Phobius"/>
    </source>
</evidence>
<keyword evidence="3" id="KW-1185">Reference proteome</keyword>
<sequence length="637" mass="70018">MITSPSYRRLLPVLGLAVLAVLVFHVGLSGGLIFDDEPNLVRDTSWRITSLSADQLVQVASGGIAGLGGRPLAMFSFGLNHVTTGESIYALKLTNLSFHILNTWLVYALVVRFFRIALPDTRRSSYVPLFVAAAWTIHPLQASTVLYVVQRMELGAATGILLSLLAYVSARERQIAGRPANLRFIVCILAMLFGLGFKESALLAPVFILLIELVLLRFAGPGAGRSRALIAVAWGTAIAGVVGYLWIAWPFLTQMQAISSRDFTPYERVLTQGRVLIMYLGQIVIPLPDTLRFYYDDIRPSTSLISPLSTLVCWLVIAMSAWIAWCLRRRAPLVALGIGWFFAAHALTSNVIPLELAFEHRNYLALIGPLLVCADIARRLGGHFNADARRTLAGASVAGLAALSYVQAATWGNPFELDLALENRAPQSQRASYALGQRLLQTSSDPASPTWHLARRQFERAAALPGSSPLPLQAMIIMDAQAGIDVSPDTWNRMRALLTERPIGPAQTSALYAITQCTIERRCAPHAQSLLDLFAAVLEKNPSDVAVHAMYANFAWNVLRDRNLAIAVQRMAVDLRNDDPQLELSLIEMEFANGERSPDLLERAAALAQRHRHRYSPSERERLFAIEAALRQGKGAQ</sequence>
<feature type="transmembrane region" description="Helical" evidence="1">
    <location>
        <begin position="227"/>
        <end position="249"/>
    </location>
</feature>
<feature type="transmembrane region" description="Helical" evidence="1">
    <location>
        <begin position="308"/>
        <end position="325"/>
    </location>
</feature>
<feature type="transmembrane region" description="Helical" evidence="1">
    <location>
        <begin position="182"/>
        <end position="197"/>
    </location>
</feature>
<proteinExistence type="predicted"/>
<feature type="transmembrane region" description="Helical" evidence="1">
    <location>
        <begin position="12"/>
        <end position="34"/>
    </location>
</feature>
<gene>
    <name evidence="2" type="ORF">V3391_16575</name>
</gene>
<dbReference type="RefSeq" id="WP_332079530.1">
    <property type="nucleotide sequence ID" value="NZ_JAZHBM010000003.1"/>
</dbReference>
<evidence type="ECO:0008006" key="4">
    <source>
        <dbReference type="Google" id="ProtNLM"/>
    </source>
</evidence>
<reference evidence="2 3" key="1">
    <citation type="submission" date="2024-01" db="EMBL/GenBank/DDBJ databases">
        <title>Novel species of the genus Luteimonas isolated from rivers.</title>
        <authorList>
            <person name="Lu H."/>
        </authorList>
    </citation>
    <scope>NUCLEOTIDE SEQUENCE [LARGE SCALE GENOMIC DNA]</scope>
    <source>
        <strain evidence="2 3">SMYT11W</strain>
    </source>
</reference>
<organism evidence="2 3">
    <name type="scientific">Luteimonas flava</name>
    <dbReference type="NCBI Taxonomy" id="3115822"/>
    <lineage>
        <taxon>Bacteria</taxon>
        <taxon>Pseudomonadati</taxon>
        <taxon>Pseudomonadota</taxon>
        <taxon>Gammaproteobacteria</taxon>
        <taxon>Lysobacterales</taxon>
        <taxon>Lysobacteraceae</taxon>
        <taxon>Luteimonas</taxon>
    </lineage>
</organism>
<evidence type="ECO:0000313" key="3">
    <source>
        <dbReference type="Proteomes" id="UP001358324"/>
    </source>
</evidence>
<dbReference type="InterPro" id="IPR052384">
    <property type="entry name" value="TMTC_O-mannosyltransferase"/>
</dbReference>
<evidence type="ECO:0000313" key="2">
    <source>
        <dbReference type="EMBL" id="MEF3083833.1"/>
    </source>
</evidence>
<dbReference type="PANTHER" id="PTHR44216:SF3">
    <property type="entry name" value="PROTEIN O-MANNOSYL-TRANSFERASE TMTC2"/>
    <property type="match status" value="1"/>
</dbReference>
<protein>
    <recommendedName>
        <fullName evidence="4">Tetratricopeptide repeat protein</fullName>
    </recommendedName>
</protein>
<name>A0ABU7WIN0_9GAMM</name>
<dbReference type="EMBL" id="JAZHBM010000003">
    <property type="protein sequence ID" value="MEF3083833.1"/>
    <property type="molecule type" value="Genomic_DNA"/>
</dbReference>
<comment type="caution">
    <text evidence="2">The sequence shown here is derived from an EMBL/GenBank/DDBJ whole genome shotgun (WGS) entry which is preliminary data.</text>
</comment>
<keyword evidence="1" id="KW-1133">Transmembrane helix</keyword>
<dbReference type="PANTHER" id="PTHR44216">
    <property type="entry name" value="PROTEIN O-MANNOSYL-TRANSFERASE TMTC2"/>
    <property type="match status" value="1"/>
</dbReference>
<keyword evidence="1" id="KW-0472">Membrane</keyword>
<dbReference type="Proteomes" id="UP001358324">
    <property type="component" value="Unassembled WGS sequence"/>
</dbReference>
<feature type="transmembrane region" description="Helical" evidence="1">
    <location>
        <begin position="269"/>
        <end position="287"/>
    </location>
</feature>
<feature type="transmembrane region" description="Helical" evidence="1">
    <location>
        <begin position="126"/>
        <end position="148"/>
    </location>
</feature>
<feature type="transmembrane region" description="Helical" evidence="1">
    <location>
        <begin position="96"/>
        <end position="114"/>
    </location>
</feature>
<accession>A0ABU7WIN0</accession>
<keyword evidence="1" id="KW-0812">Transmembrane</keyword>
<feature type="transmembrane region" description="Helical" evidence="1">
    <location>
        <begin position="331"/>
        <end position="352"/>
    </location>
</feature>